<dbReference type="InterPro" id="IPR013783">
    <property type="entry name" value="Ig-like_fold"/>
</dbReference>
<accession>A0A1V1P6I0</accession>
<dbReference type="InterPro" id="IPR008969">
    <property type="entry name" value="CarboxyPept-like_regulatory"/>
</dbReference>
<name>A0A1V1P6I0_9BACT</name>
<comment type="caution">
    <text evidence="2">The sequence shown here is derived from an EMBL/GenBank/DDBJ whole genome shotgun (WGS) entry which is preliminary data.</text>
</comment>
<dbReference type="GO" id="GO:0005509">
    <property type="term" value="F:calcium ion binding"/>
    <property type="evidence" value="ECO:0007669"/>
    <property type="project" value="InterPro"/>
</dbReference>
<dbReference type="PROSITE" id="PS00018">
    <property type="entry name" value="EF_HAND_1"/>
    <property type="match status" value="1"/>
</dbReference>
<feature type="domain" description="EF-hand" evidence="1">
    <location>
        <begin position="385"/>
        <end position="420"/>
    </location>
</feature>
<dbReference type="SUPFAM" id="SSF49464">
    <property type="entry name" value="Carboxypeptidase regulatory domain-like"/>
    <property type="match status" value="1"/>
</dbReference>
<dbReference type="SMART" id="SM00054">
    <property type="entry name" value="EFh"/>
    <property type="match status" value="1"/>
</dbReference>
<organism evidence="2 3">
    <name type="scientific">Candidatus Magnetoglobus multicellularis str. Araruama</name>
    <dbReference type="NCBI Taxonomy" id="890399"/>
    <lineage>
        <taxon>Bacteria</taxon>
        <taxon>Pseudomonadati</taxon>
        <taxon>Thermodesulfobacteriota</taxon>
        <taxon>Desulfobacteria</taxon>
        <taxon>Desulfobacterales</taxon>
        <taxon>Desulfobacteraceae</taxon>
        <taxon>Candidatus Magnetoglobus</taxon>
    </lineage>
</organism>
<dbReference type="Proteomes" id="UP000189670">
    <property type="component" value="Unassembled WGS sequence"/>
</dbReference>
<dbReference type="Pfam" id="PF13620">
    <property type="entry name" value="CarboxypepD_reg"/>
    <property type="match status" value="1"/>
</dbReference>
<dbReference type="EMBL" id="ATBP01000432">
    <property type="protein sequence ID" value="ETR70393.1"/>
    <property type="molecule type" value="Genomic_DNA"/>
</dbReference>
<dbReference type="SUPFAM" id="SSF117143">
    <property type="entry name" value="Flagellar hook protein flgE"/>
    <property type="match status" value="1"/>
</dbReference>
<dbReference type="AlphaFoldDB" id="A0A1V1P6I0"/>
<evidence type="ECO:0000313" key="3">
    <source>
        <dbReference type="Proteomes" id="UP000189670"/>
    </source>
</evidence>
<dbReference type="InterPro" id="IPR037925">
    <property type="entry name" value="FlgE/F/G-like"/>
</dbReference>
<reference evidence="3" key="1">
    <citation type="submission" date="2012-11" db="EMBL/GenBank/DDBJ databases">
        <authorList>
            <person name="Lucero-Rivera Y.E."/>
            <person name="Tovar-Ramirez D."/>
        </authorList>
    </citation>
    <scope>NUCLEOTIDE SEQUENCE [LARGE SCALE GENOMIC DNA]</scope>
    <source>
        <strain evidence="3">Araruama</strain>
    </source>
</reference>
<dbReference type="InterPro" id="IPR002048">
    <property type="entry name" value="EF_hand_dom"/>
</dbReference>
<dbReference type="Gene3D" id="2.60.40.1120">
    <property type="entry name" value="Carboxypeptidase-like, regulatory domain"/>
    <property type="match status" value="1"/>
</dbReference>
<dbReference type="Gene3D" id="2.60.40.10">
    <property type="entry name" value="Immunoglobulins"/>
    <property type="match status" value="1"/>
</dbReference>
<sequence>MKDNWEYIVTCNPSLDKRLTHSIARGLLAKGTLTFSQEGKLESMTLDDNDKPEINQSYFTFTADFTEENNPVMEVALDFGIKHVWFGADHVEKEYHQLCFTTSGFNTIIEQNTDGFPGGDLLKSDITNKGVIIGHYSDGQTLRFYQFIVAKYKNERDRRNKLSTKRLRNDNNIITGSACEGNFSYLVYYDDSLWEKPSWHVYQMDISAFQGAPVFLEFKMKESGYYLFEMETSNSNMFLIDNLGLSGVNNTIVDVAISEDQWIATEGSHTITVQVDSKEVICETNENNNLMTLHLGQYGCISGTVSTDITGYPTHISGATVHLLGTNINTISDKFGNFQLDDVSAGSYTLVVASPYFKPFQAYVEINNQKFTTLPVQVTSIQESDLKSAVLNAIAKYDPNGDGIIGLEEIIHALKKLTQF</sequence>
<evidence type="ECO:0000313" key="2">
    <source>
        <dbReference type="EMBL" id="ETR70393.1"/>
    </source>
</evidence>
<proteinExistence type="predicted"/>
<gene>
    <name evidence="2" type="ORF">OMM_03272</name>
</gene>
<dbReference type="PROSITE" id="PS50222">
    <property type="entry name" value="EF_HAND_2"/>
    <property type="match status" value="1"/>
</dbReference>
<dbReference type="InterPro" id="IPR018247">
    <property type="entry name" value="EF_Hand_1_Ca_BS"/>
</dbReference>
<protein>
    <recommendedName>
        <fullName evidence="1">EF-hand domain-containing protein</fullName>
    </recommendedName>
</protein>
<evidence type="ECO:0000259" key="1">
    <source>
        <dbReference type="PROSITE" id="PS50222"/>
    </source>
</evidence>